<dbReference type="PROSITE" id="PS50127">
    <property type="entry name" value="UBC_2"/>
    <property type="match status" value="1"/>
</dbReference>
<dbReference type="AlphaFoldDB" id="A0A822YCX2"/>
<dbReference type="SMART" id="SM00212">
    <property type="entry name" value="UBCc"/>
    <property type="match status" value="1"/>
</dbReference>
<evidence type="ECO:0000256" key="2">
    <source>
        <dbReference type="SAM" id="MobiDB-lite"/>
    </source>
</evidence>
<evidence type="ECO:0000313" key="5">
    <source>
        <dbReference type="Proteomes" id="UP000607653"/>
    </source>
</evidence>
<accession>A0A822YCX2</accession>
<feature type="compositionally biased region" description="Low complexity" evidence="2">
    <location>
        <begin position="145"/>
        <end position="162"/>
    </location>
</feature>
<dbReference type="InterPro" id="IPR056440">
    <property type="entry name" value="Zn-ribbon_GIR1"/>
</dbReference>
<dbReference type="Gene3D" id="3.40.50.2000">
    <property type="entry name" value="Glycogen Phosphorylase B"/>
    <property type="match status" value="1"/>
</dbReference>
<comment type="subunit">
    <text evidence="1">Heterodimer with UBC35 or UBC36.</text>
</comment>
<dbReference type="SUPFAM" id="SSF54495">
    <property type="entry name" value="UBC-like"/>
    <property type="match status" value="1"/>
</dbReference>
<dbReference type="Pfam" id="PF00179">
    <property type="entry name" value="UQ_con"/>
    <property type="match status" value="1"/>
</dbReference>
<protein>
    <recommendedName>
        <fullName evidence="3">UBC core domain-containing protein</fullName>
    </recommendedName>
</protein>
<feature type="region of interest" description="Disordered" evidence="2">
    <location>
        <begin position="1"/>
        <end position="31"/>
    </location>
</feature>
<dbReference type="InterPro" id="IPR016135">
    <property type="entry name" value="UBQ-conjugating_enzyme/RWD"/>
</dbReference>
<dbReference type="PANTHER" id="PTHR33177">
    <property type="entry name" value="PUTATIVE-RELATED"/>
    <property type="match status" value="1"/>
</dbReference>
<dbReference type="PANTHER" id="PTHR33177:SF74">
    <property type="entry name" value="PROTEIN GL2-INTERACTING REPRESSOR 1"/>
    <property type="match status" value="1"/>
</dbReference>
<comment type="caution">
    <text evidence="4">The sequence shown here is derived from an EMBL/GenBank/DDBJ whole genome shotgun (WGS) entry which is preliminary data.</text>
</comment>
<proteinExistence type="predicted"/>
<feature type="domain" description="UBC core" evidence="3">
    <location>
        <begin position="386"/>
        <end position="552"/>
    </location>
</feature>
<gene>
    <name evidence="4" type="ORF">HUJ06_030374</name>
</gene>
<evidence type="ECO:0000259" key="3">
    <source>
        <dbReference type="PROSITE" id="PS50127"/>
    </source>
</evidence>
<dbReference type="SUPFAM" id="SSF53756">
    <property type="entry name" value="UDP-Glycosyltransferase/glycogen phosphorylase"/>
    <property type="match status" value="1"/>
</dbReference>
<sequence length="765" mass="84808">MATEVQHHHHQQQQLDRVGGTSGGVEWSGGTPITDAGFGGVDGCYVTTSVGLAHPGRNIPVTLDLFHSKLASSSVELQKPSPPLPLGWQKLLDPKTGVICYTSKDTQSHSIAEAAMSRNGKSPKLDLKLNLSPPRANPQVESPDRSSSPSPPSSCVSSEQSPEQTHRNSNSPEATSMVLVGCPRCLMYVMLSEDDPKCPKCKSTVLLDFLNDNNNSGSSIQSEEGDEGAKCSEVAVDVRKIRMMEERMKVLHANLVERVVGKEMEAREFEAWAKLEWERERMLRLSRSKKVKVLWSCISFAVCWNIWKKRNMRIFEDKAYRMDKSGCGYGQLCERLGVDPTISWVFKYSCIRALITRVAPLEFRSSRGKLLSSMTIGSGGSSVVVPRNFRLLEELERGEKGIGDGTVSYGMDDGDDIYMRSWTGTIIGPHNSVHEGRIYQLKLFCDKDYPDKPPSVRFHSRINMTCVNHETGVVEAKKFGMLANWQREYTMEDILTQLKKEMAAPHNRKLVQPPEVGAPPLVAASDTTLPGEVSSSSSTPQDVMFILTAVSTDSTLPPTSSLHPMTTRARHGIFKPNPSSTRLHLHLLPFLSLTHNQLNYSLHLPIHDPTVRSPCQFHTLSNPFIKGSLFNPMFQGFNSIMGYAITIATTPINAVYLRSTISSSSTTIRVAELPFCNTDHGLPPNIENTEALPNHHMITLFRASQTLEPSFHNLVSTITQQDDQPPLCIIADVFLGWSVNVAKRVGSFHVIFTTCGDYDTTAYFT</sequence>
<keyword evidence="5" id="KW-1185">Reference proteome</keyword>
<dbReference type="Pfam" id="PF24747">
    <property type="entry name" value="Zn-ribbon_GIR1"/>
    <property type="match status" value="1"/>
</dbReference>
<reference evidence="4 5" key="1">
    <citation type="journal article" date="2020" name="Mol. Biol. Evol.">
        <title>Distinct Expression and Methylation Patterns for Genes with Different Fates following a Single Whole-Genome Duplication in Flowering Plants.</title>
        <authorList>
            <person name="Shi T."/>
            <person name="Rahmani R.S."/>
            <person name="Gugger P.F."/>
            <person name="Wang M."/>
            <person name="Li H."/>
            <person name="Zhang Y."/>
            <person name="Li Z."/>
            <person name="Wang Q."/>
            <person name="Van de Peer Y."/>
            <person name="Marchal K."/>
            <person name="Chen J."/>
        </authorList>
    </citation>
    <scope>NUCLEOTIDE SEQUENCE [LARGE SCALE GENOMIC DNA]</scope>
    <source>
        <tissue evidence="4">Leaf</tissue>
    </source>
</reference>
<feature type="region of interest" description="Disordered" evidence="2">
    <location>
        <begin position="114"/>
        <end position="174"/>
    </location>
</feature>
<dbReference type="EMBL" id="DUZY01000002">
    <property type="protein sequence ID" value="DAD28906.1"/>
    <property type="molecule type" value="Genomic_DNA"/>
</dbReference>
<dbReference type="InterPro" id="IPR055281">
    <property type="entry name" value="GIR1-2/SIED1"/>
</dbReference>
<organism evidence="4 5">
    <name type="scientific">Nelumbo nucifera</name>
    <name type="common">Sacred lotus</name>
    <dbReference type="NCBI Taxonomy" id="4432"/>
    <lineage>
        <taxon>Eukaryota</taxon>
        <taxon>Viridiplantae</taxon>
        <taxon>Streptophyta</taxon>
        <taxon>Embryophyta</taxon>
        <taxon>Tracheophyta</taxon>
        <taxon>Spermatophyta</taxon>
        <taxon>Magnoliopsida</taxon>
        <taxon>Proteales</taxon>
        <taxon>Nelumbonaceae</taxon>
        <taxon>Nelumbo</taxon>
    </lineage>
</organism>
<name>A0A822YCX2_NELNU</name>
<dbReference type="InterPro" id="IPR000608">
    <property type="entry name" value="UBC"/>
</dbReference>
<evidence type="ECO:0000256" key="1">
    <source>
        <dbReference type="ARBA" id="ARBA00065118"/>
    </source>
</evidence>
<evidence type="ECO:0000313" key="4">
    <source>
        <dbReference type="EMBL" id="DAD28906.1"/>
    </source>
</evidence>
<dbReference type="Proteomes" id="UP000607653">
    <property type="component" value="Unassembled WGS sequence"/>
</dbReference>
<dbReference type="Gene3D" id="3.10.110.10">
    <property type="entry name" value="Ubiquitin Conjugating Enzyme"/>
    <property type="match status" value="1"/>
</dbReference>
<dbReference type="CDD" id="cd23807">
    <property type="entry name" value="UEV_UBE2V"/>
    <property type="match status" value="1"/>
</dbReference>
<dbReference type="FunFam" id="3.10.110.10:FF:000019">
    <property type="entry name" value="Ubiquitin-conjugating enzyme E2 variant 1C"/>
    <property type="match status" value="1"/>
</dbReference>